<dbReference type="SUPFAM" id="SSF47473">
    <property type="entry name" value="EF-hand"/>
    <property type="match status" value="1"/>
</dbReference>
<reference evidence="8" key="1">
    <citation type="journal article" date="2023" name="Commun. Biol.">
        <title>Genome analysis of Parmales, the sister group of diatoms, reveals the evolutionary specialization of diatoms from phago-mixotrophs to photoautotrophs.</title>
        <authorList>
            <person name="Ban H."/>
            <person name="Sato S."/>
            <person name="Yoshikawa S."/>
            <person name="Yamada K."/>
            <person name="Nakamura Y."/>
            <person name="Ichinomiya M."/>
            <person name="Sato N."/>
            <person name="Blanc-Mathieu R."/>
            <person name="Endo H."/>
            <person name="Kuwata A."/>
            <person name="Ogata H."/>
        </authorList>
    </citation>
    <scope>NUCLEOTIDE SEQUENCE [LARGE SCALE GENOMIC DNA]</scope>
</reference>
<dbReference type="EMBL" id="BLQM01000179">
    <property type="protein sequence ID" value="GMH72790.1"/>
    <property type="molecule type" value="Genomic_DNA"/>
</dbReference>
<organism evidence="7 8">
    <name type="scientific">Triparma laevis f. inornata</name>
    <dbReference type="NCBI Taxonomy" id="1714386"/>
    <lineage>
        <taxon>Eukaryota</taxon>
        <taxon>Sar</taxon>
        <taxon>Stramenopiles</taxon>
        <taxon>Ochrophyta</taxon>
        <taxon>Bolidophyceae</taxon>
        <taxon>Parmales</taxon>
        <taxon>Triparmaceae</taxon>
        <taxon>Triparma</taxon>
    </lineage>
</organism>
<dbReference type="GO" id="GO:0031267">
    <property type="term" value="F:small GTPase binding"/>
    <property type="evidence" value="ECO:0007669"/>
    <property type="project" value="TreeGrafter"/>
</dbReference>
<dbReference type="SUPFAM" id="SSF52047">
    <property type="entry name" value="RNI-like"/>
    <property type="match status" value="2"/>
</dbReference>
<dbReference type="GO" id="GO:0005509">
    <property type="term" value="F:calcium ion binding"/>
    <property type="evidence" value="ECO:0007669"/>
    <property type="project" value="InterPro"/>
</dbReference>
<evidence type="ECO:0000313" key="7">
    <source>
        <dbReference type="EMBL" id="GMH72790.1"/>
    </source>
</evidence>
<dbReference type="InterPro" id="IPR032675">
    <property type="entry name" value="LRR_dom_sf"/>
</dbReference>
<dbReference type="Proteomes" id="UP001162640">
    <property type="component" value="Unassembled WGS sequence"/>
</dbReference>
<dbReference type="GO" id="GO:0048471">
    <property type="term" value="C:perinuclear region of cytoplasm"/>
    <property type="evidence" value="ECO:0007669"/>
    <property type="project" value="TreeGrafter"/>
</dbReference>
<dbReference type="GO" id="GO:0005829">
    <property type="term" value="C:cytosol"/>
    <property type="evidence" value="ECO:0007669"/>
    <property type="project" value="TreeGrafter"/>
</dbReference>
<dbReference type="AlphaFoldDB" id="A0A9W7ARU7"/>
<dbReference type="Pfam" id="PF13516">
    <property type="entry name" value="LRR_6"/>
    <property type="match status" value="8"/>
</dbReference>
<dbReference type="InterPro" id="IPR011992">
    <property type="entry name" value="EF-hand-dom_pair"/>
</dbReference>
<evidence type="ECO:0000256" key="1">
    <source>
        <dbReference type="ARBA" id="ARBA00022468"/>
    </source>
</evidence>
<evidence type="ECO:0000259" key="6">
    <source>
        <dbReference type="PROSITE" id="PS50222"/>
    </source>
</evidence>
<evidence type="ECO:0000256" key="5">
    <source>
        <dbReference type="SAM" id="Coils"/>
    </source>
</evidence>
<accession>A0A9W7ARU7</accession>
<evidence type="ECO:0000256" key="4">
    <source>
        <dbReference type="ARBA" id="ARBA00022837"/>
    </source>
</evidence>
<comment type="caution">
    <text evidence="7">The sequence shown here is derived from an EMBL/GenBank/DDBJ whole genome shotgun (WGS) entry which is preliminary data.</text>
</comment>
<keyword evidence="4" id="KW-0106">Calcium</keyword>
<dbReference type="GO" id="GO:0006913">
    <property type="term" value="P:nucleocytoplasmic transport"/>
    <property type="evidence" value="ECO:0007669"/>
    <property type="project" value="TreeGrafter"/>
</dbReference>
<proteinExistence type="predicted"/>
<feature type="domain" description="EF-hand" evidence="6">
    <location>
        <begin position="5"/>
        <end position="40"/>
    </location>
</feature>
<sequence>MQGDITEEEMVAVIELFDPNNDGDVQYSEFRDLFYSISVDQEKERNPAKFSNQDMDDTKLEAEVIPHLMRDEYSELRLSHNRLTDEGAEEISGALSDDKAHLQILDLRFNEIGAEGAIHLGNALGSNVYVTELYFSYNPLGGRGASSLCASLAPTNAGFSSVCVLDLRHCGIDDDGGESMGRSFKGNTALKEISLCGNMLGDKTAAAMAEALQNERCMIHSLNLSNNKIGGRGSKHIGHSIRSNVELKAIILSGNPIGDLGVSSFAESFEGVEGPNLSGEEKKDMYADIGAKDAKKNKLPTSPQKTIEKPSAYCGLRILGMSGCNISDLGMGDLGGSLRTNCVLSTLDIRCNNLTNDGITGIARSLEENTSLRELYCGDNEFSVPGAMALGSMLSKNVSLLVLDVSGCHLNKTAAAKHLAEGIAKNECLQELHVARTHLTDEGLKEFTVAVEQNMCLEKIIYHCNVLTKGVIAALEFALSRERKPAAQLLDNMEQARLERRQEMKELEIARKIKAAQATGEGDADNMEIAKKKTQEVLEPGTKIWIPVSFGRRNNVLGKIEVDSATSLADARTSIARFGDLGDDYIFISVNDGKPIALDEEGKRQVTWDCGRHVLLRPINWIEL</sequence>
<dbReference type="InterPro" id="IPR018247">
    <property type="entry name" value="EF_Hand_1_Ca_BS"/>
</dbReference>
<dbReference type="InterPro" id="IPR002048">
    <property type="entry name" value="EF_hand_dom"/>
</dbReference>
<keyword evidence="1" id="KW-0343">GTPase activation</keyword>
<dbReference type="InterPro" id="IPR027038">
    <property type="entry name" value="RanGap"/>
</dbReference>
<gene>
    <name evidence="7" type="ORF">TL16_g06006</name>
</gene>
<evidence type="ECO:0000256" key="2">
    <source>
        <dbReference type="ARBA" id="ARBA00022614"/>
    </source>
</evidence>
<keyword evidence="5" id="KW-0175">Coiled coil</keyword>
<dbReference type="InterPro" id="IPR001611">
    <property type="entry name" value="Leu-rich_rpt"/>
</dbReference>
<keyword evidence="2" id="KW-0433">Leucine-rich repeat</keyword>
<evidence type="ECO:0000256" key="3">
    <source>
        <dbReference type="ARBA" id="ARBA00022737"/>
    </source>
</evidence>
<dbReference type="PROSITE" id="PS00018">
    <property type="entry name" value="EF_HAND_1"/>
    <property type="match status" value="1"/>
</dbReference>
<name>A0A9W7ARU7_9STRA</name>
<dbReference type="GO" id="GO:0005634">
    <property type="term" value="C:nucleus"/>
    <property type="evidence" value="ECO:0007669"/>
    <property type="project" value="TreeGrafter"/>
</dbReference>
<dbReference type="SMART" id="SM00368">
    <property type="entry name" value="LRR_RI"/>
    <property type="match status" value="12"/>
</dbReference>
<dbReference type="PANTHER" id="PTHR24113">
    <property type="entry name" value="RAN GTPASE-ACTIVATING PROTEIN 1"/>
    <property type="match status" value="1"/>
</dbReference>
<dbReference type="PROSITE" id="PS50222">
    <property type="entry name" value="EF_HAND_2"/>
    <property type="match status" value="1"/>
</dbReference>
<evidence type="ECO:0000313" key="8">
    <source>
        <dbReference type="Proteomes" id="UP001162640"/>
    </source>
</evidence>
<dbReference type="PANTHER" id="PTHR24113:SF12">
    <property type="entry name" value="RAN GTPASE-ACTIVATING PROTEIN 1"/>
    <property type="match status" value="1"/>
</dbReference>
<dbReference type="GO" id="GO:0005096">
    <property type="term" value="F:GTPase activator activity"/>
    <property type="evidence" value="ECO:0007669"/>
    <property type="project" value="UniProtKB-KW"/>
</dbReference>
<protein>
    <recommendedName>
        <fullName evidence="6">EF-hand domain-containing protein</fullName>
    </recommendedName>
</protein>
<keyword evidence="3" id="KW-0677">Repeat</keyword>
<dbReference type="Gene3D" id="3.80.10.10">
    <property type="entry name" value="Ribonuclease Inhibitor"/>
    <property type="match status" value="2"/>
</dbReference>
<feature type="coiled-coil region" evidence="5">
    <location>
        <begin position="486"/>
        <end position="513"/>
    </location>
</feature>